<dbReference type="InterPro" id="IPR045087">
    <property type="entry name" value="Cu-oxidase_fam"/>
</dbReference>
<dbReference type="PANTHER" id="PTHR11709:SF296">
    <property type="entry name" value="MULTI-COPPER OXIDASE TYPE I FAMILY PROTEIN"/>
    <property type="match status" value="1"/>
</dbReference>
<name>A0A9R0VHF5_TRITD</name>
<protein>
    <recommendedName>
        <fullName evidence="2">Plastocyanin-like domain-containing protein</fullName>
    </recommendedName>
</protein>
<evidence type="ECO:0000256" key="1">
    <source>
        <dbReference type="ARBA" id="ARBA00010609"/>
    </source>
</evidence>
<gene>
    <name evidence="3" type="ORF">TRITD_3Av1G077870</name>
</gene>
<keyword evidence="4" id="KW-1185">Reference proteome</keyword>
<reference evidence="3 4" key="1">
    <citation type="submission" date="2017-09" db="EMBL/GenBank/DDBJ databases">
        <authorList>
            <consortium name="International Durum Wheat Genome Sequencing Consortium (IDWGSC)"/>
            <person name="Milanesi L."/>
        </authorList>
    </citation>
    <scope>NUCLEOTIDE SEQUENCE [LARGE SCALE GENOMIC DNA]</scope>
    <source>
        <strain evidence="4">cv. Svevo</strain>
    </source>
</reference>
<dbReference type="PANTHER" id="PTHR11709">
    <property type="entry name" value="MULTI-COPPER OXIDASE"/>
    <property type="match status" value="1"/>
</dbReference>
<dbReference type="InterPro" id="IPR008972">
    <property type="entry name" value="Cupredoxin"/>
</dbReference>
<proteinExistence type="inferred from homology"/>
<evidence type="ECO:0000313" key="3">
    <source>
        <dbReference type="EMBL" id="VAH59708.1"/>
    </source>
</evidence>
<dbReference type="Gramene" id="TRITD3Av1G077870.2">
    <property type="protein sequence ID" value="TRITD3Av1G077870.2"/>
    <property type="gene ID" value="TRITD3Av1G077870"/>
</dbReference>
<dbReference type="GO" id="GO:0016491">
    <property type="term" value="F:oxidoreductase activity"/>
    <property type="evidence" value="ECO:0007669"/>
    <property type="project" value="InterPro"/>
</dbReference>
<dbReference type="Gene3D" id="2.60.40.420">
    <property type="entry name" value="Cupredoxins - blue copper proteins"/>
    <property type="match status" value="1"/>
</dbReference>
<accession>A0A9R0VHF5</accession>
<dbReference type="AlphaFoldDB" id="A0A9R0VHF5"/>
<dbReference type="Pfam" id="PF07731">
    <property type="entry name" value="Cu-oxidase_2"/>
    <property type="match status" value="1"/>
</dbReference>
<dbReference type="EMBL" id="LT934115">
    <property type="protein sequence ID" value="VAH59708.1"/>
    <property type="molecule type" value="Genomic_DNA"/>
</dbReference>
<evidence type="ECO:0000313" key="4">
    <source>
        <dbReference type="Proteomes" id="UP000324705"/>
    </source>
</evidence>
<feature type="domain" description="Plastocyanin-like" evidence="2">
    <location>
        <begin position="2"/>
        <end position="82"/>
    </location>
</feature>
<dbReference type="Proteomes" id="UP000324705">
    <property type="component" value="Chromosome 3A"/>
</dbReference>
<organism evidence="3 4">
    <name type="scientific">Triticum turgidum subsp. durum</name>
    <name type="common">Durum wheat</name>
    <name type="synonym">Triticum durum</name>
    <dbReference type="NCBI Taxonomy" id="4567"/>
    <lineage>
        <taxon>Eukaryota</taxon>
        <taxon>Viridiplantae</taxon>
        <taxon>Streptophyta</taxon>
        <taxon>Embryophyta</taxon>
        <taxon>Tracheophyta</taxon>
        <taxon>Spermatophyta</taxon>
        <taxon>Magnoliopsida</taxon>
        <taxon>Liliopsida</taxon>
        <taxon>Poales</taxon>
        <taxon>Poaceae</taxon>
        <taxon>BOP clade</taxon>
        <taxon>Pooideae</taxon>
        <taxon>Triticodae</taxon>
        <taxon>Triticeae</taxon>
        <taxon>Triticinae</taxon>
        <taxon>Triticum</taxon>
    </lineage>
</organism>
<dbReference type="InterPro" id="IPR011706">
    <property type="entry name" value="Cu-oxidase_C"/>
</dbReference>
<evidence type="ECO:0000259" key="2">
    <source>
        <dbReference type="Pfam" id="PF07731"/>
    </source>
</evidence>
<dbReference type="SUPFAM" id="SSF49503">
    <property type="entry name" value="Cupredoxins"/>
    <property type="match status" value="1"/>
</dbReference>
<dbReference type="GO" id="GO:0005507">
    <property type="term" value="F:copper ion binding"/>
    <property type="evidence" value="ECO:0007669"/>
    <property type="project" value="InterPro"/>
</dbReference>
<comment type="similarity">
    <text evidence="1">Belongs to the multicopper oxidase family.</text>
</comment>
<sequence length="112" mass="12890">MQTWHLDGHSFFVVGMAWGKWSPDARSTYNLVDAMYRSTVQVYPTSWTAVLVYLDNEGMWNLRSQDVKRYLGQELYLRVRQGDSEVPDPRDELPMPSNALLCGKATRLSFGL</sequence>